<dbReference type="OrthoDB" id="6505076at2"/>
<dbReference type="Pfam" id="PF05229">
    <property type="entry name" value="SCPU"/>
    <property type="match status" value="1"/>
</dbReference>
<sequence>MKIVKALALVATLIGAQNAFAVTTQTSQFQVSLTLQAACTITSSALNFGTQGVLTSAINQSTSLSVTCTNAAPYSIGLDAGNVTGSAVSSRLLQAGAGGPTVAFQLYKDSSRSQIWGNTVGVDAATGVGNGSAQTLSVYGQIAPQSTPAAGTYSSTITATISF</sequence>
<keyword evidence="3" id="KW-0167">Capsid protein</keyword>
<proteinExistence type="predicted"/>
<dbReference type="EMBL" id="LAQT01000034">
    <property type="protein sequence ID" value="KPC49869.1"/>
    <property type="molecule type" value="Genomic_DNA"/>
</dbReference>
<gene>
    <name evidence="3" type="ORF">WG78_19025</name>
</gene>
<dbReference type="RefSeq" id="WP_053939429.1">
    <property type="nucleotide sequence ID" value="NZ_LAQT01000034.1"/>
</dbReference>
<evidence type="ECO:0000256" key="1">
    <source>
        <dbReference type="SAM" id="SignalP"/>
    </source>
</evidence>
<keyword evidence="4" id="KW-1185">Reference proteome</keyword>
<feature type="chain" id="PRO_5005862986" evidence="1">
    <location>
        <begin position="22"/>
        <end position="163"/>
    </location>
</feature>
<organism evidence="3 4">
    <name type="scientific">Amantichitinum ursilacus</name>
    <dbReference type="NCBI Taxonomy" id="857265"/>
    <lineage>
        <taxon>Bacteria</taxon>
        <taxon>Pseudomonadati</taxon>
        <taxon>Pseudomonadota</taxon>
        <taxon>Betaproteobacteria</taxon>
        <taxon>Neisseriales</taxon>
        <taxon>Chitinibacteraceae</taxon>
        <taxon>Amantichitinum</taxon>
    </lineage>
</organism>
<protein>
    <submittedName>
        <fullName evidence="3">Spore Coat Protein U domain protein</fullName>
    </submittedName>
</protein>
<dbReference type="PANTHER" id="PTHR37089">
    <property type="entry name" value="PROTEIN U-RELATED"/>
    <property type="match status" value="1"/>
</dbReference>
<dbReference type="AlphaFoldDB" id="A0A0N0XI76"/>
<feature type="domain" description="Spore coat protein U/FanG" evidence="2">
    <location>
        <begin position="26"/>
        <end position="160"/>
    </location>
</feature>
<evidence type="ECO:0000259" key="2">
    <source>
        <dbReference type="Pfam" id="PF05229"/>
    </source>
</evidence>
<evidence type="ECO:0000313" key="4">
    <source>
        <dbReference type="Proteomes" id="UP000037939"/>
    </source>
</evidence>
<dbReference type="STRING" id="857265.WG78_19025"/>
<dbReference type="PATRIC" id="fig|857265.3.peg.3896"/>
<dbReference type="PANTHER" id="PTHR37089:SF4">
    <property type="entry name" value="EXPORTED PROTEIN"/>
    <property type="match status" value="1"/>
</dbReference>
<accession>A0A0N0XI76</accession>
<comment type="caution">
    <text evidence="3">The sequence shown here is derived from an EMBL/GenBank/DDBJ whole genome shotgun (WGS) entry which is preliminary data.</text>
</comment>
<dbReference type="SMART" id="SM00972">
    <property type="entry name" value="SCPU"/>
    <property type="match status" value="1"/>
</dbReference>
<reference evidence="3 4" key="1">
    <citation type="submission" date="2015-07" db="EMBL/GenBank/DDBJ databases">
        <title>Draft genome sequence of the Amantichitinum ursilacus IGB-41, a new chitin-degrading bacterium.</title>
        <authorList>
            <person name="Kirstahler P."/>
            <person name="Guenther M."/>
            <person name="Grumaz C."/>
            <person name="Rupp S."/>
            <person name="Zibek S."/>
            <person name="Sohn K."/>
        </authorList>
    </citation>
    <scope>NUCLEOTIDE SEQUENCE [LARGE SCALE GENOMIC DNA]</scope>
    <source>
        <strain evidence="3 4">IGB-41</strain>
    </source>
</reference>
<dbReference type="Proteomes" id="UP000037939">
    <property type="component" value="Unassembled WGS sequence"/>
</dbReference>
<dbReference type="InterPro" id="IPR053167">
    <property type="entry name" value="Spore_coat_component"/>
</dbReference>
<feature type="signal peptide" evidence="1">
    <location>
        <begin position="1"/>
        <end position="21"/>
    </location>
</feature>
<dbReference type="InterPro" id="IPR007893">
    <property type="entry name" value="Spore_coat_U/FanG"/>
</dbReference>
<name>A0A0N0XI76_9NEIS</name>
<evidence type="ECO:0000313" key="3">
    <source>
        <dbReference type="EMBL" id="KPC49869.1"/>
    </source>
</evidence>
<keyword evidence="1" id="KW-0732">Signal</keyword>
<keyword evidence="3" id="KW-0946">Virion</keyword>